<keyword evidence="5" id="KW-0539">Nucleus</keyword>
<keyword evidence="7" id="KW-1133">Transmembrane helix</keyword>
<dbReference type="CDD" id="cd00067">
    <property type="entry name" value="GAL4"/>
    <property type="match status" value="1"/>
</dbReference>
<evidence type="ECO:0000256" key="4">
    <source>
        <dbReference type="ARBA" id="ARBA00023163"/>
    </source>
</evidence>
<dbReference type="InterPro" id="IPR036864">
    <property type="entry name" value="Zn2-C6_fun-type_DNA-bd_sf"/>
</dbReference>
<sequence length="794" mass="88554">MAAARPATEVAGGRLETSGTKRRRISLACSACRARKSRCDGARPKCSGCRELDFDCVYVQSASSSNVIVGKEYLTSIEDRLKLAEENIVALQVGQRRHQMQLRSGIEDDTGITDNDNTTITVPSHTLNSPAIDTNGGELQHLVTLEEETNGMGTVIFSVEEDCGFFGPSSNISFNRHISHATAQLFRINQYWPSSSDNESQRLQSDTAILSTSRPSSPSGLRGSRYTSISKGEERVNIYALPSEERTKELVSQYFGDTGVLFPYIHDGSFWESYNDMKNSNFTRVRRSWLGLLNMVMAMATRTTVDPSTSSEKRDRESEMYYQRAKGLCENLTMRGTSLEIVQFLLLVGQYLQGTQRSVETWTIQGLAVKAALQLGLHSVKASRRFSPLIQEFRKRTWYGCVVLDRTLSMTFGRPAAIPEEYVVIELPTPLHIRDPSLPPDPKEELSLNFFNATITLYRIMWKVIHTLYGANIGSEGQLTVIDNISRILSMEQLLVDWERQLPPTLALRQAIDIQPFPEITDPLSKLSERLRIILTLRHHNLRVLLHRPILVNFLDLTGDDAMEAEDTQNVTLLQQIGSNSVQICVQSSIEIISIIHTIVSSTGERRTWLGAWWFCLYYTFNAALVLFASLLIFQNQSNLGSSVLPFSLSPNDIQMSLVNAAISLRKLETGNRMVDKVAAYVEKLIGVLKTLAATKASTSSIQDRDYIDGITNSHSLFNNVDVPFVGDVFQTFSSGIMTDTSPLGMDLGEFMVDGDIDFLNQLVSIGAAMGTNKNFEYNQEPTTETGKVPLLPP</sequence>
<evidence type="ECO:0000256" key="1">
    <source>
        <dbReference type="ARBA" id="ARBA00022723"/>
    </source>
</evidence>
<dbReference type="Proteomes" id="UP000258309">
    <property type="component" value="Unassembled WGS sequence"/>
</dbReference>
<evidence type="ECO:0000256" key="2">
    <source>
        <dbReference type="ARBA" id="ARBA00023015"/>
    </source>
</evidence>
<dbReference type="PANTHER" id="PTHR47424">
    <property type="entry name" value="REGULATORY PROTEIN GAL4"/>
    <property type="match status" value="1"/>
</dbReference>
<dbReference type="SMART" id="SM00906">
    <property type="entry name" value="Fungal_trans"/>
    <property type="match status" value="1"/>
</dbReference>
<feature type="compositionally biased region" description="Low complexity" evidence="6">
    <location>
        <begin position="210"/>
        <end position="224"/>
    </location>
</feature>
<dbReference type="PANTHER" id="PTHR47424:SF3">
    <property type="entry name" value="REGULATORY PROTEIN GAL4"/>
    <property type="match status" value="1"/>
</dbReference>
<dbReference type="InterPro" id="IPR001138">
    <property type="entry name" value="Zn2Cys6_DnaBD"/>
</dbReference>
<dbReference type="Pfam" id="PF00172">
    <property type="entry name" value="Zn_clus"/>
    <property type="match status" value="1"/>
</dbReference>
<dbReference type="GO" id="GO:0005634">
    <property type="term" value="C:nucleus"/>
    <property type="evidence" value="ECO:0007669"/>
    <property type="project" value="TreeGrafter"/>
</dbReference>
<dbReference type="Gene3D" id="4.10.240.10">
    <property type="entry name" value="Zn(2)-C6 fungal-type DNA-binding domain"/>
    <property type="match status" value="1"/>
</dbReference>
<feature type="transmembrane region" description="Helical" evidence="7">
    <location>
        <begin position="612"/>
        <end position="634"/>
    </location>
</feature>
<evidence type="ECO:0000256" key="3">
    <source>
        <dbReference type="ARBA" id="ARBA00023125"/>
    </source>
</evidence>
<organism evidence="9 10">
    <name type="scientific">Scytalidium lignicola</name>
    <name type="common">Hyphomycete</name>
    <dbReference type="NCBI Taxonomy" id="5539"/>
    <lineage>
        <taxon>Eukaryota</taxon>
        <taxon>Fungi</taxon>
        <taxon>Dikarya</taxon>
        <taxon>Ascomycota</taxon>
        <taxon>Pezizomycotina</taxon>
        <taxon>Leotiomycetes</taxon>
        <taxon>Leotiomycetes incertae sedis</taxon>
        <taxon>Scytalidium</taxon>
    </lineage>
</organism>
<evidence type="ECO:0000259" key="8">
    <source>
        <dbReference type="PROSITE" id="PS50048"/>
    </source>
</evidence>
<dbReference type="Pfam" id="PF04082">
    <property type="entry name" value="Fungal_trans"/>
    <property type="match status" value="1"/>
</dbReference>
<dbReference type="PROSITE" id="PS50048">
    <property type="entry name" value="ZN2_CY6_FUNGAL_2"/>
    <property type="match status" value="1"/>
</dbReference>
<keyword evidence="7" id="KW-0812">Transmembrane</keyword>
<dbReference type="OMA" id="CTHVEAM"/>
<evidence type="ECO:0000256" key="6">
    <source>
        <dbReference type="SAM" id="MobiDB-lite"/>
    </source>
</evidence>
<keyword evidence="1" id="KW-0479">Metal-binding</keyword>
<feature type="non-terminal residue" evidence="9">
    <location>
        <position position="794"/>
    </location>
</feature>
<feature type="domain" description="Zn(2)-C6 fungal-type" evidence="8">
    <location>
        <begin position="28"/>
        <end position="58"/>
    </location>
</feature>
<dbReference type="SUPFAM" id="SSF57701">
    <property type="entry name" value="Zn2/Cys6 DNA-binding domain"/>
    <property type="match status" value="1"/>
</dbReference>
<feature type="region of interest" description="Disordered" evidence="6">
    <location>
        <begin position="196"/>
        <end position="227"/>
    </location>
</feature>
<dbReference type="GO" id="GO:0008270">
    <property type="term" value="F:zinc ion binding"/>
    <property type="evidence" value="ECO:0007669"/>
    <property type="project" value="InterPro"/>
</dbReference>
<dbReference type="OrthoDB" id="3364175at2759"/>
<dbReference type="PROSITE" id="PS00463">
    <property type="entry name" value="ZN2_CY6_FUNGAL_1"/>
    <property type="match status" value="1"/>
</dbReference>
<keyword evidence="2" id="KW-0805">Transcription regulation</keyword>
<keyword evidence="10" id="KW-1185">Reference proteome</keyword>
<proteinExistence type="predicted"/>
<gene>
    <name evidence="9" type="ORF">B7463_g2510</name>
</gene>
<dbReference type="InterPro" id="IPR007219">
    <property type="entry name" value="XnlR_reg_dom"/>
</dbReference>
<dbReference type="GO" id="GO:0000435">
    <property type="term" value="P:positive regulation of transcription from RNA polymerase II promoter by galactose"/>
    <property type="evidence" value="ECO:0007669"/>
    <property type="project" value="TreeGrafter"/>
</dbReference>
<dbReference type="AlphaFoldDB" id="A0A3E2HKB1"/>
<evidence type="ECO:0000256" key="5">
    <source>
        <dbReference type="ARBA" id="ARBA00023242"/>
    </source>
</evidence>
<name>A0A3E2HKB1_SCYLI</name>
<dbReference type="SMART" id="SM00066">
    <property type="entry name" value="GAL4"/>
    <property type="match status" value="1"/>
</dbReference>
<dbReference type="GO" id="GO:0006351">
    <property type="term" value="P:DNA-templated transcription"/>
    <property type="evidence" value="ECO:0007669"/>
    <property type="project" value="InterPro"/>
</dbReference>
<dbReference type="GO" id="GO:0000981">
    <property type="term" value="F:DNA-binding transcription factor activity, RNA polymerase II-specific"/>
    <property type="evidence" value="ECO:0007669"/>
    <property type="project" value="InterPro"/>
</dbReference>
<dbReference type="CDD" id="cd12148">
    <property type="entry name" value="fungal_TF_MHR"/>
    <property type="match status" value="1"/>
</dbReference>
<protein>
    <recommendedName>
        <fullName evidence="8">Zn(2)-C6 fungal-type domain-containing protein</fullName>
    </recommendedName>
</protein>
<evidence type="ECO:0000313" key="9">
    <source>
        <dbReference type="EMBL" id="RFU33837.1"/>
    </source>
</evidence>
<evidence type="ECO:0000256" key="7">
    <source>
        <dbReference type="SAM" id="Phobius"/>
    </source>
</evidence>
<accession>A0A3E2HKB1</accession>
<evidence type="ECO:0000313" key="10">
    <source>
        <dbReference type="Proteomes" id="UP000258309"/>
    </source>
</evidence>
<dbReference type="GO" id="GO:0000978">
    <property type="term" value="F:RNA polymerase II cis-regulatory region sequence-specific DNA binding"/>
    <property type="evidence" value="ECO:0007669"/>
    <property type="project" value="TreeGrafter"/>
</dbReference>
<keyword evidence="4" id="KW-0804">Transcription</keyword>
<feature type="compositionally biased region" description="Polar residues" evidence="6">
    <location>
        <begin position="196"/>
        <end position="209"/>
    </location>
</feature>
<dbReference type="InterPro" id="IPR051127">
    <property type="entry name" value="Fungal_SecMet_Regulators"/>
</dbReference>
<reference evidence="9 10" key="1">
    <citation type="submission" date="2018-05" db="EMBL/GenBank/DDBJ databases">
        <title>Draft genome sequence of Scytalidium lignicola DSM 105466, a ubiquitous saprotrophic fungus.</title>
        <authorList>
            <person name="Buettner E."/>
            <person name="Gebauer A.M."/>
            <person name="Hofrichter M."/>
            <person name="Liers C."/>
            <person name="Kellner H."/>
        </authorList>
    </citation>
    <scope>NUCLEOTIDE SEQUENCE [LARGE SCALE GENOMIC DNA]</scope>
    <source>
        <strain evidence="9 10">DSM 105466</strain>
    </source>
</reference>
<feature type="non-terminal residue" evidence="9">
    <location>
        <position position="1"/>
    </location>
</feature>
<keyword evidence="7" id="KW-0472">Membrane</keyword>
<keyword evidence="3" id="KW-0238">DNA-binding</keyword>
<comment type="caution">
    <text evidence="9">The sequence shown here is derived from an EMBL/GenBank/DDBJ whole genome shotgun (WGS) entry which is preliminary data.</text>
</comment>
<dbReference type="EMBL" id="NCSJ02000029">
    <property type="protein sequence ID" value="RFU33837.1"/>
    <property type="molecule type" value="Genomic_DNA"/>
</dbReference>
<dbReference type="STRING" id="5539.A0A3E2HKB1"/>